<name>A0A9D4M539_DREPO</name>
<accession>A0A9D4M539</accession>
<dbReference type="AlphaFoldDB" id="A0A9D4M539"/>
<protein>
    <submittedName>
        <fullName evidence="1">Uncharacterized protein</fullName>
    </submittedName>
</protein>
<organism evidence="1 2">
    <name type="scientific">Dreissena polymorpha</name>
    <name type="common">Zebra mussel</name>
    <name type="synonym">Mytilus polymorpha</name>
    <dbReference type="NCBI Taxonomy" id="45954"/>
    <lineage>
        <taxon>Eukaryota</taxon>
        <taxon>Metazoa</taxon>
        <taxon>Spiralia</taxon>
        <taxon>Lophotrochozoa</taxon>
        <taxon>Mollusca</taxon>
        <taxon>Bivalvia</taxon>
        <taxon>Autobranchia</taxon>
        <taxon>Heteroconchia</taxon>
        <taxon>Euheterodonta</taxon>
        <taxon>Imparidentia</taxon>
        <taxon>Neoheterodontei</taxon>
        <taxon>Myida</taxon>
        <taxon>Dreissenoidea</taxon>
        <taxon>Dreissenidae</taxon>
        <taxon>Dreissena</taxon>
    </lineage>
</organism>
<evidence type="ECO:0000313" key="1">
    <source>
        <dbReference type="EMBL" id="KAH3871042.1"/>
    </source>
</evidence>
<reference evidence="1" key="2">
    <citation type="submission" date="2020-11" db="EMBL/GenBank/DDBJ databases">
        <authorList>
            <person name="McCartney M.A."/>
            <person name="Auch B."/>
            <person name="Kono T."/>
            <person name="Mallez S."/>
            <person name="Becker A."/>
            <person name="Gohl D.M."/>
            <person name="Silverstein K.A.T."/>
            <person name="Koren S."/>
            <person name="Bechman K.B."/>
            <person name="Herman A."/>
            <person name="Abrahante J.E."/>
            <person name="Garbe J."/>
        </authorList>
    </citation>
    <scope>NUCLEOTIDE SEQUENCE</scope>
    <source>
        <strain evidence="1">Duluth1</strain>
        <tissue evidence="1">Whole animal</tissue>
    </source>
</reference>
<dbReference type="EMBL" id="JAIWYP010000002">
    <property type="protein sequence ID" value="KAH3871042.1"/>
    <property type="molecule type" value="Genomic_DNA"/>
</dbReference>
<comment type="caution">
    <text evidence="1">The sequence shown here is derived from an EMBL/GenBank/DDBJ whole genome shotgun (WGS) entry which is preliminary data.</text>
</comment>
<sequence>MTRRIRTHRTSGFKWVALGGTQLDTVEDTHGADNVAVVVSCVPEVPTCVAVNMGADTSGDET</sequence>
<reference evidence="1" key="1">
    <citation type="journal article" date="2019" name="bioRxiv">
        <title>The Genome of the Zebra Mussel, Dreissena polymorpha: A Resource for Invasive Species Research.</title>
        <authorList>
            <person name="McCartney M.A."/>
            <person name="Auch B."/>
            <person name="Kono T."/>
            <person name="Mallez S."/>
            <person name="Zhang Y."/>
            <person name="Obille A."/>
            <person name="Becker A."/>
            <person name="Abrahante J.E."/>
            <person name="Garbe J."/>
            <person name="Badalamenti J.P."/>
            <person name="Herman A."/>
            <person name="Mangelson H."/>
            <person name="Liachko I."/>
            <person name="Sullivan S."/>
            <person name="Sone E.D."/>
            <person name="Koren S."/>
            <person name="Silverstein K.A.T."/>
            <person name="Beckman K.B."/>
            <person name="Gohl D.M."/>
        </authorList>
    </citation>
    <scope>NUCLEOTIDE SEQUENCE</scope>
    <source>
        <strain evidence="1">Duluth1</strain>
        <tissue evidence="1">Whole animal</tissue>
    </source>
</reference>
<gene>
    <name evidence="1" type="ORF">DPMN_034236</name>
</gene>
<evidence type="ECO:0000313" key="2">
    <source>
        <dbReference type="Proteomes" id="UP000828390"/>
    </source>
</evidence>
<proteinExistence type="predicted"/>
<dbReference type="Proteomes" id="UP000828390">
    <property type="component" value="Unassembled WGS sequence"/>
</dbReference>
<keyword evidence="2" id="KW-1185">Reference proteome</keyword>